<gene>
    <name evidence="2" type="ORF">FPZ47_22460</name>
</gene>
<name>A0A557XEM9_9MYCO</name>
<dbReference type="AlphaFoldDB" id="A0A557XEM9"/>
<dbReference type="RefSeq" id="WP_144955632.1">
    <property type="nucleotide sequence ID" value="NZ_VMQU01000128.1"/>
</dbReference>
<feature type="transmembrane region" description="Helical" evidence="1">
    <location>
        <begin position="16"/>
        <end position="39"/>
    </location>
</feature>
<dbReference type="Proteomes" id="UP000320513">
    <property type="component" value="Unassembled WGS sequence"/>
</dbReference>
<dbReference type="EMBL" id="VMQU01000128">
    <property type="protein sequence ID" value="TVS84060.1"/>
    <property type="molecule type" value="Genomic_DNA"/>
</dbReference>
<evidence type="ECO:0000313" key="2">
    <source>
        <dbReference type="EMBL" id="TVS84060.1"/>
    </source>
</evidence>
<reference evidence="2 3" key="1">
    <citation type="submission" date="2019-07" db="EMBL/GenBank/DDBJ databases">
        <title>New Mycobacterium species.</title>
        <authorList>
            <person name="Tortoli E."/>
            <person name="Ghielmetti G."/>
            <person name="Friedel U."/>
            <person name="Trovato A."/>
        </authorList>
    </citation>
    <scope>NUCLEOTIDE SEQUENCE [LARGE SCALE GENOMIC DNA]</scope>
    <source>
        <strain evidence="2 3">16-83</strain>
    </source>
</reference>
<evidence type="ECO:0000313" key="3">
    <source>
        <dbReference type="Proteomes" id="UP000320513"/>
    </source>
</evidence>
<keyword evidence="1" id="KW-0812">Transmembrane</keyword>
<dbReference type="OrthoDB" id="4734073at2"/>
<evidence type="ECO:0000256" key="1">
    <source>
        <dbReference type="SAM" id="Phobius"/>
    </source>
</evidence>
<keyword evidence="1" id="KW-1133">Transmembrane helix</keyword>
<proteinExistence type="predicted"/>
<keyword evidence="1" id="KW-0472">Membrane</keyword>
<protein>
    <submittedName>
        <fullName evidence="2">Uncharacterized protein</fullName>
    </submittedName>
</protein>
<organism evidence="2 3">
    <name type="scientific">Mycobacterium helveticum</name>
    <dbReference type="NCBI Taxonomy" id="2592811"/>
    <lineage>
        <taxon>Bacteria</taxon>
        <taxon>Bacillati</taxon>
        <taxon>Actinomycetota</taxon>
        <taxon>Actinomycetes</taxon>
        <taxon>Mycobacteriales</taxon>
        <taxon>Mycobacteriaceae</taxon>
        <taxon>Mycobacterium</taxon>
    </lineage>
</organism>
<feature type="transmembrane region" description="Helical" evidence="1">
    <location>
        <begin position="45"/>
        <end position="66"/>
    </location>
</feature>
<sequence>MATQVGFPTQGHRPRMAAYAGALTIAGLSGICALAALAAGTPLEFGVALASSGAGWVVADFVGWTAEHDREHAARRRAIPTARIHKYRPSRVVAVGGQLSRPTPQLLVPTVIRSEIRRIHTGRRIRC</sequence>
<keyword evidence="3" id="KW-1185">Reference proteome</keyword>
<accession>A0A557XEM9</accession>
<comment type="caution">
    <text evidence="2">The sequence shown here is derived from an EMBL/GenBank/DDBJ whole genome shotgun (WGS) entry which is preliminary data.</text>
</comment>